<keyword evidence="16" id="KW-1185">Reference proteome</keyword>
<keyword evidence="6" id="KW-0418">Kinase</keyword>
<dbReference type="GO" id="GO:0030295">
    <property type="term" value="F:protein kinase activator activity"/>
    <property type="evidence" value="ECO:0007669"/>
    <property type="project" value="TreeGrafter"/>
</dbReference>
<dbReference type="SMART" id="SM00091">
    <property type="entry name" value="PAS"/>
    <property type="match status" value="1"/>
</dbReference>
<dbReference type="InterPro" id="IPR000014">
    <property type="entry name" value="PAS"/>
</dbReference>
<dbReference type="PROSITE" id="PS50113">
    <property type="entry name" value="PAC"/>
    <property type="match status" value="1"/>
</dbReference>
<evidence type="ECO:0000256" key="7">
    <source>
        <dbReference type="ARBA" id="ARBA00023012"/>
    </source>
</evidence>
<evidence type="ECO:0000256" key="2">
    <source>
        <dbReference type="ARBA" id="ARBA00004236"/>
    </source>
</evidence>
<dbReference type="EMBL" id="WBMT01000006">
    <property type="protein sequence ID" value="KAB2349079.1"/>
    <property type="molecule type" value="Genomic_DNA"/>
</dbReference>
<dbReference type="Gene3D" id="3.30.565.10">
    <property type="entry name" value="Histidine kinase-like ATPase, C-terminal domain"/>
    <property type="match status" value="1"/>
</dbReference>
<sequence>MMGASHRVVAMVTLVVTVAIAVLAAGLVIGDAAALGLGLPAVAVLGGAGLLIARTAARDEHALAHARAVEREARADADRLLKVIDNTSAVIYMRDVRGRYLLVNRQYEQLFGVRREDLVGLTDHDLFAKPVADAFRANDLKALAQETPTVMEEAAPQPDGTHTYITVKYPITDVDGHPYAVCGISTDITDRKRAEEQVRRLNAELEHRVRERTVELEASTRELDAFAYSVSHDLRAPLRTLNGFSEALLEDYSARLDQTGRDYLRRIGAAADRMGGLIDDLLNLSRASRAELRRRPVDLTALAEQIADELSHADPDRKVELTVQRGLACMGDSALLELVLRNLLSNAWKFTSRRATARIDVGAVRDRSADDGAVSDDGASGVFYVRDNGVGFDEAYAHKLFVPFQRLHPAIDFSGNGVGLAIVARVVARHHGRIWAEGTPGQGAAFYFTVDARPGTDGS</sequence>
<protein>
    <recommendedName>
        <fullName evidence="9">Sensor-like histidine kinase SenX3</fullName>
        <ecNumber evidence="3">2.7.13.3</ecNumber>
    </recommendedName>
</protein>
<keyword evidence="8 11" id="KW-0472">Membrane</keyword>
<dbReference type="NCBIfam" id="TIGR00229">
    <property type="entry name" value="sensory_box"/>
    <property type="match status" value="1"/>
</dbReference>
<dbReference type="SMART" id="SM00387">
    <property type="entry name" value="HATPase_c"/>
    <property type="match status" value="1"/>
</dbReference>
<evidence type="ECO:0000256" key="4">
    <source>
        <dbReference type="ARBA" id="ARBA00022553"/>
    </source>
</evidence>
<keyword evidence="11" id="KW-0812">Transmembrane</keyword>
<evidence type="ECO:0000256" key="8">
    <source>
        <dbReference type="ARBA" id="ARBA00023136"/>
    </source>
</evidence>
<keyword evidence="5" id="KW-0808">Transferase</keyword>
<dbReference type="GO" id="GO:0000155">
    <property type="term" value="F:phosphorelay sensor kinase activity"/>
    <property type="evidence" value="ECO:0007669"/>
    <property type="project" value="InterPro"/>
</dbReference>
<keyword evidence="10" id="KW-0175">Coiled coil</keyword>
<dbReference type="Proteomes" id="UP000468735">
    <property type="component" value="Unassembled WGS sequence"/>
</dbReference>
<gene>
    <name evidence="15" type="ORF">F8566_15250</name>
</gene>
<feature type="coiled-coil region" evidence="10">
    <location>
        <begin position="184"/>
        <end position="222"/>
    </location>
</feature>
<dbReference type="Pfam" id="PF00512">
    <property type="entry name" value="HisKA"/>
    <property type="match status" value="1"/>
</dbReference>
<comment type="subcellular location">
    <subcellularLocation>
        <location evidence="2">Cell membrane</location>
    </subcellularLocation>
</comment>
<dbReference type="PANTHER" id="PTHR42878:SF15">
    <property type="entry name" value="BACTERIOPHYTOCHROME"/>
    <property type="match status" value="1"/>
</dbReference>
<feature type="domain" description="PAS" evidence="13">
    <location>
        <begin position="76"/>
        <end position="154"/>
    </location>
</feature>
<evidence type="ECO:0000256" key="10">
    <source>
        <dbReference type="SAM" id="Coils"/>
    </source>
</evidence>
<evidence type="ECO:0000259" key="13">
    <source>
        <dbReference type="PROSITE" id="PS50112"/>
    </source>
</evidence>
<evidence type="ECO:0000256" key="1">
    <source>
        <dbReference type="ARBA" id="ARBA00000085"/>
    </source>
</evidence>
<dbReference type="PROSITE" id="PS50109">
    <property type="entry name" value="HIS_KIN"/>
    <property type="match status" value="1"/>
</dbReference>
<evidence type="ECO:0000256" key="9">
    <source>
        <dbReference type="ARBA" id="ARBA00039401"/>
    </source>
</evidence>
<feature type="domain" description="Histidine kinase" evidence="12">
    <location>
        <begin position="229"/>
        <end position="454"/>
    </location>
</feature>
<dbReference type="GO" id="GO:0005886">
    <property type="term" value="C:plasma membrane"/>
    <property type="evidence" value="ECO:0007669"/>
    <property type="project" value="UniProtKB-SubCell"/>
</dbReference>
<dbReference type="RefSeq" id="WP_151560853.1">
    <property type="nucleotide sequence ID" value="NZ_WBMT01000006.1"/>
</dbReference>
<dbReference type="InterPro" id="IPR013656">
    <property type="entry name" value="PAS_4"/>
</dbReference>
<name>A0A6H9Z343_9ACTN</name>
<dbReference type="Pfam" id="PF02518">
    <property type="entry name" value="HATPase_c"/>
    <property type="match status" value="1"/>
</dbReference>
<reference evidence="15 16" key="1">
    <citation type="submission" date="2019-09" db="EMBL/GenBank/DDBJ databases">
        <title>Actinomadura physcomitrii sp. nov., a novel actinomycete isolated from moss [Physcomitrium sphaericum (Ludw) Fuernr].</title>
        <authorList>
            <person name="Zhuang X."/>
            <person name="Liu C."/>
        </authorList>
    </citation>
    <scope>NUCLEOTIDE SEQUENCE [LARGE SCALE GENOMIC DNA]</scope>
    <source>
        <strain evidence="15 16">HMC1</strain>
    </source>
</reference>
<organism evidence="15 16">
    <name type="scientific">Actinomadura rudentiformis</name>
    <dbReference type="NCBI Taxonomy" id="359158"/>
    <lineage>
        <taxon>Bacteria</taxon>
        <taxon>Bacillati</taxon>
        <taxon>Actinomycetota</taxon>
        <taxon>Actinomycetes</taxon>
        <taxon>Streptosporangiales</taxon>
        <taxon>Thermomonosporaceae</taxon>
        <taxon>Actinomadura</taxon>
    </lineage>
</organism>
<dbReference type="PRINTS" id="PR00344">
    <property type="entry name" value="BCTRLSENSOR"/>
</dbReference>
<dbReference type="InterPro" id="IPR004358">
    <property type="entry name" value="Sig_transdc_His_kin-like_C"/>
</dbReference>
<dbReference type="SUPFAM" id="SSF55874">
    <property type="entry name" value="ATPase domain of HSP90 chaperone/DNA topoisomerase II/histidine kinase"/>
    <property type="match status" value="1"/>
</dbReference>
<dbReference type="InterPro" id="IPR005467">
    <property type="entry name" value="His_kinase_dom"/>
</dbReference>
<accession>A0A6H9Z343</accession>
<keyword evidence="11" id="KW-1133">Transmembrane helix</keyword>
<dbReference type="EC" id="2.7.13.3" evidence="3"/>
<dbReference type="Gene3D" id="3.30.450.20">
    <property type="entry name" value="PAS domain"/>
    <property type="match status" value="1"/>
</dbReference>
<evidence type="ECO:0000313" key="16">
    <source>
        <dbReference type="Proteomes" id="UP000468735"/>
    </source>
</evidence>
<dbReference type="Pfam" id="PF08448">
    <property type="entry name" value="PAS_4"/>
    <property type="match status" value="1"/>
</dbReference>
<dbReference type="InterPro" id="IPR035965">
    <property type="entry name" value="PAS-like_dom_sf"/>
</dbReference>
<dbReference type="InterPro" id="IPR003661">
    <property type="entry name" value="HisK_dim/P_dom"/>
</dbReference>
<dbReference type="AlphaFoldDB" id="A0A6H9Z343"/>
<dbReference type="SUPFAM" id="SSF47384">
    <property type="entry name" value="Homodimeric domain of signal transducing histidine kinase"/>
    <property type="match status" value="1"/>
</dbReference>
<dbReference type="CDD" id="cd00130">
    <property type="entry name" value="PAS"/>
    <property type="match status" value="1"/>
</dbReference>
<feature type="transmembrane region" description="Helical" evidence="11">
    <location>
        <begin position="34"/>
        <end position="53"/>
    </location>
</feature>
<keyword evidence="7" id="KW-0902">Two-component regulatory system</keyword>
<evidence type="ECO:0000256" key="5">
    <source>
        <dbReference type="ARBA" id="ARBA00022679"/>
    </source>
</evidence>
<dbReference type="InterPro" id="IPR036097">
    <property type="entry name" value="HisK_dim/P_sf"/>
</dbReference>
<dbReference type="FunFam" id="3.30.565.10:FF:000006">
    <property type="entry name" value="Sensor histidine kinase WalK"/>
    <property type="match status" value="1"/>
</dbReference>
<dbReference type="InterPro" id="IPR003594">
    <property type="entry name" value="HATPase_dom"/>
</dbReference>
<comment type="caution">
    <text evidence="15">The sequence shown here is derived from an EMBL/GenBank/DDBJ whole genome shotgun (WGS) entry which is preliminary data.</text>
</comment>
<dbReference type="PROSITE" id="PS50112">
    <property type="entry name" value="PAS"/>
    <property type="match status" value="1"/>
</dbReference>
<evidence type="ECO:0000256" key="6">
    <source>
        <dbReference type="ARBA" id="ARBA00022777"/>
    </source>
</evidence>
<comment type="catalytic activity">
    <reaction evidence="1">
        <text>ATP + protein L-histidine = ADP + protein N-phospho-L-histidine.</text>
        <dbReference type="EC" id="2.7.13.3"/>
    </reaction>
</comment>
<feature type="domain" description="PAC" evidence="14">
    <location>
        <begin position="149"/>
        <end position="200"/>
    </location>
</feature>
<keyword evidence="4" id="KW-0597">Phosphoprotein</keyword>
<proteinExistence type="predicted"/>
<evidence type="ECO:0000259" key="14">
    <source>
        <dbReference type="PROSITE" id="PS50113"/>
    </source>
</evidence>
<evidence type="ECO:0000313" key="15">
    <source>
        <dbReference type="EMBL" id="KAB2349079.1"/>
    </source>
</evidence>
<dbReference type="Gene3D" id="1.10.287.130">
    <property type="match status" value="1"/>
</dbReference>
<dbReference type="InterPro" id="IPR000700">
    <property type="entry name" value="PAS-assoc_C"/>
</dbReference>
<dbReference type="GO" id="GO:0000156">
    <property type="term" value="F:phosphorelay response regulator activity"/>
    <property type="evidence" value="ECO:0007669"/>
    <property type="project" value="TreeGrafter"/>
</dbReference>
<dbReference type="SMART" id="SM00388">
    <property type="entry name" value="HisKA"/>
    <property type="match status" value="1"/>
</dbReference>
<evidence type="ECO:0000256" key="11">
    <source>
        <dbReference type="SAM" id="Phobius"/>
    </source>
</evidence>
<dbReference type="InterPro" id="IPR050351">
    <property type="entry name" value="BphY/WalK/GraS-like"/>
</dbReference>
<dbReference type="FunFam" id="1.10.287.130:FF:000070">
    <property type="entry name" value="Histidine kinase sensor protein"/>
    <property type="match status" value="1"/>
</dbReference>
<evidence type="ECO:0000256" key="3">
    <source>
        <dbReference type="ARBA" id="ARBA00012438"/>
    </source>
</evidence>
<dbReference type="CDD" id="cd00082">
    <property type="entry name" value="HisKA"/>
    <property type="match status" value="1"/>
</dbReference>
<dbReference type="OrthoDB" id="9808408at2"/>
<dbReference type="PANTHER" id="PTHR42878">
    <property type="entry name" value="TWO-COMPONENT HISTIDINE KINASE"/>
    <property type="match status" value="1"/>
</dbReference>
<dbReference type="GO" id="GO:0007234">
    <property type="term" value="P:osmosensory signaling via phosphorelay pathway"/>
    <property type="evidence" value="ECO:0007669"/>
    <property type="project" value="TreeGrafter"/>
</dbReference>
<evidence type="ECO:0000259" key="12">
    <source>
        <dbReference type="PROSITE" id="PS50109"/>
    </source>
</evidence>
<dbReference type="SUPFAM" id="SSF55785">
    <property type="entry name" value="PYP-like sensor domain (PAS domain)"/>
    <property type="match status" value="1"/>
</dbReference>
<dbReference type="InterPro" id="IPR036890">
    <property type="entry name" value="HATPase_C_sf"/>
</dbReference>